<dbReference type="Gene3D" id="2.40.128.20">
    <property type="match status" value="1"/>
</dbReference>
<dbReference type="InterPro" id="IPR012674">
    <property type="entry name" value="Calycin"/>
</dbReference>
<evidence type="ECO:0000256" key="1">
    <source>
        <dbReference type="SAM" id="SignalP"/>
    </source>
</evidence>
<feature type="signal peptide" evidence="1">
    <location>
        <begin position="1"/>
        <end position="21"/>
    </location>
</feature>
<proteinExistence type="evidence at transcript level"/>
<name>A0A023FVX2_AMBPA</name>
<dbReference type="EMBL" id="GBBL01002450">
    <property type="protein sequence ID" value="JAC24870.1"/>
    <property type="molecule type" value="mRNA"/>
</dbReference>
<accession>A0A023FVX2</accession>
<reference evidence="2" key="1">
    <citation type="submission" date="2014-03" db="EMBL/GenBank/DDBJ databases">
        <title>The sialotranscriptome of Amblyomma triste, Amblyomma parvum and Amblyomma cajennense ticks, uncovered by 454-based RNA-seq.</title>
        <authorList>
            <person name="Garcia G.R."/>
            <person name="Gardinassi L.G."/>
            <person name="Ribeiro J.M."/>
            <person name="Anatrielo E."/>
            <person name="Ferreira B.R."/>
            <person name="Moreira H.N."/>
            <person name="Mafra C."/>
            <person name="Olegario M.M."/>
            <person name="Szabo P.J."/>
            <person name="Miranda-Santos I.K."/>
            <person name="Maruyama S.R."/>
        </authorList>
    </citation>
    <scope>NUCLEOTIDE SEQUENCE</scope>
    <source>
        <strain evidence="2">Araguapaz</strain>
        <tissue evidence="2">Salivary glands</tissue>
    </source>
</reference>
<keyword evidence="1" id="KW-0732">Signal</keyword>
<dbReference type="AlphaFoldDB" id="A0A023FVX2"/>
<protein>
    <submittedName>
        <fullName evidence="2">Putative secreted protein</fullName>
    </submittedName>
</protein>
<evidence type="ECO:0000313" key="2">
    <source>
        <dbReference type="EMBL" id="JAC24870.1"/>
    </source>
</evidence>
<feature type="chain" id="PRO_5001521370" evidence="1">
    <location>
        <begin position="22"/>
        <end position="224"/>
    </location>
</feature>
<organism evidence="2">
    <name type="scientific">Amblyomma parvum</name>
    <name type="common">South American tick</name>
    <dbReference type="NCBI Taxonomy" id="251391"/>
    <lineage>
        <taxon>Eukaryota</taxon>
        <taxon>Metazoa</taxon>
        <taxon>Ecdysozoa</taxon>
        <taxon>Arthropoda</taxon>
        <taxon>Chelicerata</taxon>
        <taxon>Arachnida</taxon>
        <taxon>Acari</taxon>
        <taxon>Parasitiformes</taxon>
        <taxon>Ixodida</taxon>
        <taxon>Ixodoidea</taxon>
        <taxon>Ixodidae</taxon>
        <taxon>Amblyomminae</taxon>
        <taxon>Amblyomma</taxon>
    </lineage>
</organism>
<sequence length="224" mass="26459">MLKGLSLILVIIAASTMGGKGVRQYYWRRHMRNYSDPALLLGSSEDLILMMVSQHLWVEQNWWCMISKYVCTEVNGTVYQRRRYYWIPPSKYIFNTTIPNEKKRGSLLYRYEIQRHKGEFTKLNTTFYTGTQWYYEGLFPVFYADDICMIVGLSRPEYYLGRKPPCALWIVRSALEKPKGYCIFILLAICRSPMYNLREYEKTKCDEWGSPFVENSTSLADDDD</sequence>